<dbReference type="Pfam" id="PF19054">
    <property type="entry name" value="DUF5753"/>
    <property type="match status" value="1"/>
</dbReference>
<dbReference type="SMART" id="SM00530">
    <property type="entry name" value="HTH_XRE"/>
    <property type="match status" value="1"/>
</dbReference>
<keyword evidence="3" id="KW-1185">Reference proteome</keyword>
<dbReference type="InterPro" id="IPR010982">
    <property type="entry name" value="Lambda_DNA-bd_dom_sf"/>
</dbReference>
<dbReference type="EMBL" id="AP022870">
    <property type="protein sequence ID" value="BCB78772.1"/>
    <property type="molecule type" value="Genomic_DNA"/>
</dbReference>
<organism evidence="2 3">
    <name type="scientific">Phytohabitans flavus</name>
    <dbReference type="NCBI Taxonomy" id="1076124"/>
    <lineage>
        <taxon>Bacteria</taxon>
        <taxon>Bacillati</taxon>
        <taxon>Actinomycetota</taxon>
        <taxon>Actinomycetes</taxon>
        <taxon>Micromonosporales</taxon>
        <taxon>Micromonosporaceae</taxon>
    </lineage>
</organism>
<dbReference type="Gene3D" id="1.10.260.40">
    <property type="entry name" value="lambda repressor-like DNA-binding domains"/>
    <property type="match status" value="1"/>
</dbReference>
<dbReference type="Pfam" id="PF13560">
    <property type="entry name" value="HTH_31"/>
    <property type="match status" value="1"/>
</dbReference>
<reference evidence="2 3" key="2">
    <citation type="submission" date="2020-03" db="EMBL/GenBank/DDBJ databases">
        <authorList>
            <person name="Ichikawa N."/>
            <person name="Kimura A."/>
            <person name="Kitahashi Y."/>
            <person name="Uohara A."/>
        </authorList>
    </citation>
    <scope>NUCLEOTIDE SEQUENCE [LARGE SCALE GENOMIC DNA]</scope>
    <source>
        <strain evidence="2 3">NBRC 107702</strain>
    </source>
</reference>
<feature type="domain" description="HTH cro/C1-type" evidence="1">
    <location>
        <begin position="21"/>
        <end position="74"/>
    </location>
</feature>
<dbReference type="PROSITE" id="PS50943">
    <property type="entry name" value="HTH_CROC1"/>
    <property type="match status" value="1"/>
</dbReference>
<dbReference type="InterPro" id="IPR001387">
    <property type="entry name" value="Cro/C1-type_HTH"/>
</dbReference>
<dbReference type="InterPro" id="IPR043917">
    <property type="entry name" value="DUF5753"/>
</dbReference>
<dbReference type="CDD" id="cd00093">
    <property type="entry name" value="HTH_XRE"/>
    <property type="match status" value="1"/>
</dbReference>
<evidence type="ECO:0000259" key="1">
    <source>
        <dbReference type="PROSITE" id="PS50943"/>
    </source>
</evidence>
<dbReference type="SUPFAM" id="SSF47413">
    <property type="entry name" value="lambda repressor-like DNA-binding domains"/>
    <property type="match status" value="1"/>
</dbReference>
<gene>
    <name evidence="2" type="ORF">Pflav_051820</name>
</gene>
<dbReference type="KEGG" id="pfla:Pflav_051820"/>
<evidence type="ECO:0000313" key="3">
    <source>
        <dbReference type="Proteomes" id="UP000502508"/>
    </source>
</evidence>
<sequence length="308" mass="34837">MPTKREQFMYSVRARYLGERMRGLREERGQTLKYIAAYLGVEFSTLARYERAEWPFRVDHVIALLDVYGVFEERQREELVALARNAWRVCAWEVAGVKDAVTAGANEQPIIDQWWIQSKAEELCVYAPVLPPPLLQARDYAETLIRFRDPQMPMMKVEAKVRELIDRQQVLDDRPPIRLTVILEEAALSRRAAGPAVTLAQWEHLVRAVERPHVNVLVLPTNATLHHGIDGGFTLCRMHPPYPPVALLDQLTGRAAIEADAAEQYSVAFDKLKEAALNPTHSIGLIQQEINDLGTQRPTSTGREGVAA</sequence>
<reference evidence="2 3" key="1">
    <citation type="submission" date="2020-03" db="EMBL/GenBank/DDBJ databases">
        <title>Whole genome shotgun sequence of Phytohabitans flavus NBRC 107702.</title>
        <authorList>
            <person name="Komaki H."/>
            <person name="Tamura T."/>
        </authorList>
    </citation>
    <scope>NUCLEOTIDE SEQUENCE [LARGE SCALE GENOMIC DNA]</scope>
    <source>
        <strain evidence="2 3">NBRC 107702</strain>
    </source>
</reference>
<dbReference type="GO" id="GO:0003677">
    <property type="term" value="F:DNA binding"/>
    <property type="evidence" value="ECO:0007669"/>
    <property type="project" value="InterPro"/>
</dbReference>
<name>A0A6F8XY30_9ACTN</name>
<evidence type="ECO:0000313" key="2">
    <source>
        <dbReference type="EMBL" id="BCB78772.1"/>
    </source>
</evidence>
<accession>A0A6F8XY30</accession>
<dbReference type="AlphaFoldDB" id="A0A6F8XY30"/>
<protein>
    <recommendedName>
        <fullName evidence="1">HTH cro/C1-type domain-containing protein</fullName>
    </recommendedName>
</protein>
<dbReference type="Proteomes" id="UP000502508">
    <property type="component" value="Chromosome"/>
</dbReference>
<proteinExistence type="predicted"/>